<dbReference type="EMBL" id="VSRR010069129">
    <property type="protein sequence ID" value="MPC85662.1"/>
    <property type="molecule type" value="Genomic_DNA"/>
</dbReference>
<feature type="compositionally biased region" description="Basic and acidic residues" evidence="1">
    <location>
        <begin position="44"/>
        <end position="55"/>
    </location>
</feature>
<dbReference type="Proteomes" id="UP000324222">
    <property type="component" value="Unassembled WGS sequence"/>
</dbReference>
<accession>A0A5B7IPA5</accession>
<evidence type="ECO:0000313" key="3">
    <source>
        <dbReference type="Proteomes" id="UP000324222"/>
    </source>
</evidence>
<sequence length="74" mass="7965">MDPTHAAAVTLDTLGPIAATTSTATTVTLPPFRTHSLHHMTAIHSDRPGKTHDEDSSNSTGNLDVDLLINRYTR</sequence>
<proteinExistence type="predicted"/>
<organism evidence="2 3">
    <name type="scientific">Portunus trituberculatus</name>
    <name type="common">Swimming crab</name>
    <name type="synonym">Neptunus trituberculatus</name>
    <dbReference type="NCBI Taxonomy" id="210409"/>
    <lineage>
        <taxon>Eukaryota</taxon>
        <taxon>Metazoa</taxon>
        <taxon>Ecdysozoa</taxon>
        <taxon>Arthropoda</taxon>
        <taxon>Crustacea</taxon>
        <taxon>Multicrustacea</taxon>
        <taxon>Malacostraca</taxon>
        <taxon>Eumalacostraca</taxon>
        <taxon>Eucarida</taxon>
        <taxon>Decapoda</taxon>
        <taxon>Pleocyemata</taxon>
        <taxon>Brachyura</taxon>
        <taxon>Eubrachyura</taxon>
        <taxon>Portunoidea</taxon>
        <taxon>Portunidae</taxon>
        <taxon>Portuninae</taxon>
        <taxon>Portunus</taxon>
    </lineage>
</organism>
<evidence type="ECO:0000256" key="1">
    <source>
        <dbReference type="SAM" id="MobiDB-lite"/>
    </source>
</evidence>
<dbReference type="AlphaFoldDB" id="A0A5B7IPA5"/>
<reference evidence="2 3" key="1">
    <citation type="submission" date="2019-05" db="EMBL/GenBank/DDBJ databases">
        <title>Another draft genome of Portunus trituberculatus and its Hox gene families provides insights of decapod evolution.</title>
        <authorList>
            <person name="Jeong J.-H."/>
            <person name="Song I."/>
            <person name="Kim S."/>
            <person name="Choi T."/>
            <person name="Kim D."/>
            <person name="Ryu S."/>
            <person name="Kim W."/>
        </authorList>
    </citation>
    <scope>NUCLEOTIDE SEQUENCE [LARGE SCALE GENOMIC DNA]</scope>
    <source>
        <tissue evidence="2">Muscle</tissue>
    </source>
</reference>
<protein>
    <submittedName>
        <fullName evidence="2">Uncharacterized protein</fullName>
    </submittedName>
</protein>
<keyword evidence="3" id="KW-1185">Reference proteome</keyword>
<feature type="region of interest" description="Disordered" evidence="1">
    <location>
        <begin position="43"/>
        <end position="74"/>
    </location>
</feature>
<comment type="caution">
    <text evidence="2">The sequence shown here is derived from an EMBL/GenBank/DDBJ whole genome shotgun (WGS) entry which is preliminary data.</text>
</comment>
<gene>
    <name evidence="2" type="ORF">E2C01_080444</name>
</gene>
<name>A0A5B7IPA5_PORTR</name>
<evidence type="ECO:0000313" key="2">
    <source>
        <dbReference type="EMBL" id="MPC85662.1"/>
    </source>
</evidence>